<sequence>MSRATRTACRAIRAIAQRRHYGRVRSKMQRQSGKTSQHYSSSERRTRVSNVNSTSADDGSPAIDFAPLLIGRRAPHLGIAAGGTLLDFELSASAYKMGTTGPTVSHALRGPPAELDEHTVVDPSSDRPNVVWPSAVCSPFWVASCSANASRRRNHFSILPRSF</sequence>
<dbReference type="Proteomes" id="UP000016933">
    <property type="component" value="Unassembled WGS sequence"/>
</dbReference>
<dbReference type="EMBL" id="KB446539">
    <property type="protein sequence ID" value="EME44338.1"/>
    <property type="molecule type" value="Genomic_DNA"/>
</dbReference>
<protein>
    <submittedName>
        <fullName evidence="2">Uncharacterized protein</fullName>
    </submittedName>
</protein>
<evidence type="ECO:0000313" key="3">
    <source>
        <dbReference type="Proteomes" id="UP000016933"/>
    </source>
</evidence>
<feature type="region of interest" description="Disordered" evidence="1">
    <location>
        <begin position="21"/>
        <end position="57"/>
    </location>
</feature>
<accession>N1PN46</accession>
<organism evidence="2 3">
    <name type="scientific">Dothistroma septosporum (strain NZE10 / CBS 128990)</name>
    <name type="common">Red band needle blight fungus</name>
    <name type="synonym">Mycosphaerella pini</name>
    <dbReference type="NCBI Taxonomy" id="675120"/>
    <lineage>
        <taxon>Eukaryota</taxon>
        <taxon>Fungi</taxon>
        <taxon>Dikarya</taxon>
        <taxon>Ascomycota</taxon>
        <taxon>Pezizomycotina</taxon>
        <taxon>Dothideomycetes</taxon>
        <taxon>Dothideomycetidae</taxon>
        <taxon>Mycosphaerellales</taxon>
        <taxon>Mycosphaerellaceae</taxon>
        <taxon>Dothistroma</taxon>
    </lineage>
</organism>
<dbReference type="AlphaFoldDB" id="N1PN46"/>
<proteinExistence type="predicted"/>
<gene>
    <name evidence="2" type="ORF">DOTSEDRAFT_34800</name>
</gene>
<reference evidence="2 3" key="2">
    <citation type="journal article" date="2012" name="PLoS Pathog.">
        <title>Diverse lifestyles and strategies of plant pathogenesis encoded in the genomes of eighteen Dothideomycetes fungi.</title>
        <authorList>
            <person name="Ohm R.A."/>
            <person name="Feau N."/>
            <person name="Henrissat B."/>
            <person name="Schoch C.L."/>
            <person name="Horwitz B.A."/>
            <person name="Barry K.W."/>
            <person name="Condon B.J."/>
            <person name="Copeland A.C."/>
            <person name="Dhillon B."/>
            <person name="Glaser F."/>
            <person name="Hesse C.N."/>
            <person name="Kosti I."/>
            <person name="LaButti K."/>
            <person name="Lindquist E.A."/>
            <person name="Lucas S."/>
            <person name="Salamov A.A."/>
            <person name="Bradshaw R.E."/>
            <person name="Ciuffetti L."/>
            <person name="Hamelin R.C."/>
            <person name="Kema G.H.J."/>
            <person name="Lawrence C."/>
            <person name="Scott J.A."/>
            <person name="Spatafora J.W."/>
            <person name="Turgeon B.G."/>
            <person name="de Wit P.J.G.M."/>
            <person name="Zhong S."/>
            <person name="Goodwin S.B."/>
            <person name="Grigoriev I.V."/>
        </authorList>
    </citation>
    <scope>NUCLEOTIDE SEQUENCE [LARGE SCALE GENOMIC DNA]</scope>
    <source>
        <strain evidence="3">NZE10 / CBS 128990</strain>
    </source>
</reference>
<feature type="compositionally biased region" description="Polar residues" evidence="1">
    <location>
        <begin position="29"/>
        <end position="40"/>
    </location>
</feature>
<reference evidence="3" key="1">
    <citation type="journal article" date="2012" name="PLoS Genet.">
        <title>The genomes of the fungal plant pathogens Cladosporium fulvum and Dothistroma septosporum reveal adaptation to different hosts and lifestyles but also signatures of common ancestry.</title>
        <authorList>
            <person name="de Wit P.J.G.M."/>
            <person name="van der Burgt A."/>
            <person name="Oekmen B."/>
            <person name="Stergiopoulos I."/>
            <person name="Abd-Elsalam K.A."/>
            <person name="Aerts A.L."/>
            <person name="Bahkali A.H."/>
            <person name="Beenen H.G."/>
            <person name="Chettri P."/>
            <person name="Cox M.P."/>
            <person name="Datema E."/>
            <person name="de Vries R.P."/>
            <person name="Dhillon B."/>
            <person name="Ganley A.R."/>
            <person name="Griffiths S.A."/>
            <person name="Guo Y."/>
            <person name="Hamelin R.C."/>
            <person name="Henrissat B."/>
            <person name="Kabir M.S."/>
            <person name="Jashni M.K."/>
            <person name="Kema G."/>
            <person name="Klaubauf S."/>
            <person name="Lapidus A."/>
            <person name="Levasseur A."/>
            <person name="Lindquist E."/>
            <person name="Mehrabi R."/>
            <person name="Ohm R.A."/>
            <person name="Owen T.J."/>
            <person name="Salamov A."/>
            <person name="Schwelm A."/>
            <person name="Schijlen E."/>
            <person name="Sun H."/>
            <person name="van den Burg H.A."/>
            <person name="van Ham R.C.H.J."/>
            <person name="Zhang S."/>
            <person name="Goodwin S.B."/>
            <person name="Grigoriev I.V."/>
            <person name="Collemare J."/>
            <person name="Bradshaw R.E."/>
        </authorList>
    </citation>
    <scope>NUCLEOTIDE SEQUENCE [LARGE SCALE GENOMIC DNA]</scope>
    <source>
        <strain evidence="3">NZE10 / CBS 128990</strain>
    </source>
</reference>
<keyword evidence="3" id="KW-1185">Reference proteome</keyword>
<dbReference type="HOGENOM" id="CLU_1627001_0_0_1"/>
<evidence type="ECO:0000313" key="2">
    <source>
        <dbReference type="EMBL" id="EME44338.1"/>
    </source>
</evidence>
<feature type="compositionally biased region" description="Polar residues" evidence="1">
    <location>
        <begin position="48"/>
        <end position="57"/>
    </location>
</feature>
<evidence type="ECO:0000256" key="1">
    <source>
        <dbReference type="SAM" id="MobiDB-lite"/>
    </source>
</evidence>
<name>N1PN46_DOTSN</name>